<keyword evidence="3" id="KW-1185">Reference proteome</keyword>
<name>S0EZZ3_CHTCT</name>
<gene>
    <name evidence="2" type="ORF">CCALI_02414</name>
</gene>
<dbReference type="AlphaFoldDB" id="S0EZZ3"/>
<evidence type="ECO:0000313" key="2">
    <source>
        <dbReference type="EMBL" id="CCW36218.1"/>
    </source>
</evidence>
<dbReference type="RefSeq" id="WP_016483732.1">
    <property type="nucleotide sequence ID" value="NC_021487.1"/>
</dbReference>
<evidence type="ECO:0000313" key="3">
    <source>
        <dbReference type="Proteomes" id="UP000014227"/>
    </source>
</evidence>
<dbReference type="OrthoDB" id="7107865at2"/>
<accession>S0EZZ3</accession>
<proteinExistence type="predicted"/>
<dbReference type="HOGENOM" id="CLU_1966654_0_0_0"/>
<sequence length="127" mass="14871">MDTTERKNQELVLYITLRSETDAYFGLVKRYKLLFFADRLALRKLGRPLSGFEYRKMEFVPVPEGIDSTIETLQTQQDIVVAKRPFYGYTQKKPLALREPRLDEFTADEITRSANLRSNFCADNFFS</sequence>
<organism evidence="2 3">
    <name type="scientific">Chthonomonas calidirosea (strain DSM 23976 / ICMP 18418 / T49)</name>
    <dbReference type="NCBI Taxonomy" id="1303518"/>
    <lineage>
        <taxon>Bacteria</taxon>
        <taxon>Bacillati</taxon>
        <taxon>Armatimonadota</taxon>
        <taxon>Chthonomonadia</taxon>
        <taxon>Chthonomonadales</taxon>
        <taxon>Chthonomonadaceae</taxon>
        <taxon>Chthonomonas</taxon>
    </lineage>
</organism>
<protein>
    <recommendedName>
        <fullName evidence="1">Antitoxin SocA-like Panacea domain-containing protein</fullName>
    </recommendedName>
</protein>
<dbReference type="Proteomes" id="UP000014227">
    <property type="component" value="Chromosome I"/>
</dbReference>
<feature type="domain" description="Antitoxin SocA-like Panacea" evidence="1">
    <location>
        <begin position="32"/>
        <end position="79"/>
    </location>
</feature>
<dbReference type="KEGG" id="ccz:CCALI_02414"/>
<reference evidence="3" key="1">
    <citation type="submission" date="2013-03" db="EMBL/GenBank/DDBJ databases">
        <title>Genome sequence of Chthonomonas calidirosea, the first sequenced genome from the Armatimonadetes phylum (formally candidate division OP10).</title>
        <authorList>
            <person name="Lee K.C.Y."/>
            <person name="Morgan X.C."/>
            <person name="Dunfield P.F."/>
            <person name="Tamas I."/>
            <person name="Houghton K.M."/>
            <person name="Vyssotski M."/>
            <person name="Ryan J.L.J."/>
            <person name="Lagutin K."/>
            <person name="McDonald I.R."/>
            <person name="Stott M.B."/>
        </authorList>
    </citation>
    <scope>NUCLEOTIDE SEQUENCE [LARGE SCALE GENOMIC DNA]</scope>
    <source>
        <strain evidence="3">DSM 23976 / ICMP 18418 / T49</strain>
    </source>
</reference>
<dbReference type="EMBL" id="HF951689">
    <property type="protein sequence ID" value="CCW36218.1"/>
    <property type="molecule type" value="Genomic_DNA"/>
</dbReference>
<dbReference type="InParanoid" id="S0EZZ3"/>
<dbReference type="Pfam" id="PF13274">
    <property type="entry name" value="SocA_Panacea"/>
    <property type="match status" value="1"/>
</dbReference>
<dbReference type="InterPro" id="IPR025272">
    <property type="entry name" value="SocA_Panacea"/>
</dbReference>
<evidence type="ECO:0000259" key="1">
    <source>
        <dbReference type="Pfam" id="PF13274"/>
    </source>
</evidence>